<dbReference type="SUPFAM" id="SSF56219">
    <property type="entry name" value="DNase I-like"/>
    <property type="match status" value="1"/>
</dbReference>
<organism evidence="2 3">
    <name type="scientific">Saponaria officinalis</name>
    <name type="common">Common soapwort</name>
    <name type="synonym">Lychnis saponaria</name>
    <dbReference type="NCBI Taxonomy" id="3572"/>
    <lineage>
        <taxon>Eukaryota</taxon>
        <taxon>Viridiplantae</taxon>
        <taxon>Streptophyta</taxon>
        <taxon>Embryophyta</taxon>
        <taxon>Tracheophyta</taxon>
        <taxon>Spermatophyta</taxon>
        <taxon>Magnoliopsida</taxon>
        <taxon>eudicotyledons</taxon>
        <taxon>Gunneridae</taxon>
        <taxon>Pentapetalae</taxon>
        <taxon>Caryophyllales</taxon>
        <taxon>Caryophyllaceae</taxon>
        <taxon>Caryophylleae</taxon>
        <taxon>Saponaria</taxon>
    </lineage>
</organism>
<name>A0AAW1L0W0_SAPOF</name>
<proteinExistence type="predicted"/>
<dbReference type="Gene3D" id="3.60.10.10">
    <property type="entry name" value="Endonuclease/exonuclease/phosphatase"/>
    <property type="match status" value="1"/>
</dbReference>
<dbReference type="PANTHER" id="PTHR33710:SF86">
    <property type="entry name" value="VIRAL MOVEMENT PROTEIN"/>
    <property type="match status" value="1"/>
</dbReference>
<accession>A0AAW1L0W0</accession>
<dbReference type="GO" id="GO:0003824">
    <property type="term" value="F:catalytic activity"/>
    <property type="evidence" value="ECO:0007669"/>
    <property type="project" value="InterPro"/>
</dbReference>
<evidence type="ECO:0000313" key="2">
    <source>
        <dbReference type="EMBL" id="KAK9726698.1"/>
    </source>
</evidence>
<evidence type="ECO:0000259" key="1">
    <source>
        <dbReference type="Pfam" id="PF03372"/>
    </source>
</evidence>
<dbReference type="EMBL" id="JBDFQZ010000005">
    <property type="protein sequence ID" value="KAK9726698.1"/>
    <property type="molecule type" value="Genomic_DNA"/>
</dbReference>
<dbReference type="AlphaFoldDB" id="A0AAW1L0W0"/>
<protein>
    <recommendedName>
        <fullName evidence="1">Endonuclease/exonuclease/phosphatase domain-containing protein</fullName>
    </recommendedName>
</protein>
<comment type="caution">
    <text evidence="2">The sequence shown here is derived from an EMBL/GenBank/DDBJ whole genome shotgun (WGS) entry which is preliminary data.</text>
</comment>
<dbReference type="PANTHER" id="PTHR33710">
    <property type="entry name" value="BNAC02G09200D PROTEIN"/>
    <property type="match status" value="1"/>
</dbReference>
<reference evidence="2" key="1">
    <citation type="submission" date="2024-03" db="EMBL/GenBank/DDBJ databases">
        <title>WGS assembly of Saponaria officinalis var. Norfolk2.</title>
        <authorList>
            <person name="Jenkins J."/>
            <person name="Shu S."/>
            <person name="Grimwood J."/>
            <person name="Barry K."/>
            <person name="Goodstein D."/>
            <person name="Schmutz J."/>
            <person name="Leebens-Mack J."/>
            <person name="Osbourn A."/>
        </authorList>
    </citation>
    <scope>NUCLEOTIDE SEQUENCE [LARGE SCALE GENOMIC DNA]</scope>
    <source>
        <strain evidence="2">JIC</strain>
    </source>
</reference>
<dbReference type="Pfam" id="PF03372">
    <property type="entry name" value="Exo_endo_phos"/>
    <property type="match status" value="1"/>
</dbReference>
<sequence>MNLLSYNCQGLGNNPTVVSLKKLLAKEDADVAVLVETKLSRVEMEKVVRRLGDYTGIFGESIGRKAGVAIIWRQGITVEFISSSAHHVDVAISEKDLSWQLMRDLKTFSDLPWLLLGDFNQILYDHEKKGGRRRPQGDMDGFRQAMDVCDLINIGYARDPFTWWNKRGEPEDIFERLDRGLAFPEWLDCFPALTLSHLERDRSDHLPIKLSRATRGSRRRKAKSFRFEDMWVESEDCESVIADAWGDFCGQNDVGAVVNKIKKCGMTLTSWSREEFGSINKQLTETRKRFSFLDATDGGGCG</sequence>
<feature type="domain" description="Endonuclease/exonuclease/phosphatase" evidence="1">
    <location>
        <begin position="4"/>
        <end position="179"/>
    </location>
</feature>
<keyword evidence="3" id="KW-1185">Reference proteome</keyword>
<gene>
    <name evidence="2" type="ORF">RND81_05G231500</name>
</gene>
<dbReference type="InterPro" id="IPR036691">
    <property type="entry name" value="Endo/exonu/phosph_ase_sf"/>
</dbReference>
<dbReference type="Proteomes" id="UP001443914">
    <property type="component" value="Unassembled WGS sequence"/>
</dbReference>
<evidence type="ECO:0000313" key="3">
    <source>
        <dbReference type="Proteomes" id="UP001443914"/>
    </source>
</evidence>
<dbReference type="InterPro" id="IPR005135">
    <property type="entry name" value="Endo/exonuclease/phosphatase"/>
</dbReference>